<dbReference type="GO" id="GO:0016746">
    <property type="term" value="F:acyltransferase activity"/>
    <property type="evidence" value="ECO:0007669"/>
    <property type="project" value="UniProtKB-KW"/>
</dbReference>
<dbReference type="InterPro" id="IPR002123">
    <property type="entry name" value="Plipid/glycerol_acylTrfase"/>
</dbReference>
<proteinExistence type="inferred from homology"/>
<evidence type="ECO:0000256" key="1">
    <source>
        <dbReference type="ARBA" id="ARBA00004370"/>
    </source>
</evidence>
<evidence type="ECO:0000313" key="12">
    <source>
        <dbReference type="EMBL" id="KAL1375853.1"/>
    </source>
</evidence>
<accession>A0ABD1CHQ5</accession>
<evidence type="ECO:0000256" key="5">
    <source>
        <dbReference type="ARBA" id="ARBA00022989"/>
    </source>
</evidence>
<evidence type="ECO:0000259" key="11">
    <source>
        <dbReference type="Pfam" id="PF01553"/>
    </source>
</evidence>
<dbReference type="GO" id="GO:0006629">
    <property type="term" value="P:lipid metabolic process"/>
    <property type="evidence" value="ECO:0007669"/>
    <property type="project" value="UniProtKB-KW"/>
</dbReference>
<keyword evidence="13" id="KW-1185">Reference proteome</keyword>
<keyword evidence="5 10" id="KW-1133">Transmembrane helix</keyword>
<dbReference type="EMBL" id="JBEHCU010012140">
    <property type="protein sequence ID" value="KAL1375853.1"/>
    <property type="molecule type" value="Genomic_DNA"/>
</dbReference>
<evidence type="ECO:0000256" key="6">
    <source>
        <dbReference type="ARBA" id="ARBA00023098"/>
    </source>
</evidence>
<evidence type="ECO:0000256" key="8">
    <source>
        <dbReference type="ARBA" id="ARBA00023315"/>
    </source>
</evidence>
<evidence type="ECO:0000256" key="10">
    <source>
        <dbReference type="SAM" id="Phobius"/>
    </source>
</evidence>
<feature type="compositionally biased region" description="Polar residues" evidence="9">
    <location>
        <begin position="68"/>
        <end position="81"/>
    </location>
</feature>
<organism evidence="12 13">
    <name type="scientific">Culex pipiens pipiens</name>
    <name type="common">Northern house mosquito</name>
    <dbReference type="NCBI Taxonomy" id="38569"/>
    <lineage>
        <taxon>Eukaryota</taxon>
        <taxon>Metazoa</taxon>
        <taxon>Ecdysozoa</taxon>
        <taxon>Arthropoda</taxon>
        <taxon>Hexapoda</taxon>
        <taxon>Insecta</taxon>
        <taxon>Pterygota</taxon>
        <taxon>Neoptera</taxon>
        <taxon>Endopterygota</taxon>
        <taxon>Diptera</taxon>
        <taxon>Nematocera</taxon>
        <taxon>Culicoidea</taxon>
        <taxon>Culicidae</taxon>
        <taxon>Culicinae</taxon>
        <taxon>Culicini</taxon>
        <taxon>Culex</taxon>
        <taxon>Culex</taxon>
    </lineage>
</organism>
<keyword evidence="7 10" id="KW-0472">Membrane</keyword>
<evidence type="ECO:0000256" key="9">
    <source>
        <dbReference type="SAM" id="MobiDB-lite"/>
    </source>
</evidence>
<keyword evidence="8" id="KW-0012">Acyltransferase</keyword>
<protein>
    <recommendedName>
        <fullName evidence="11">Phospholipid/glycerol acyltransferase domain-containing protein</fullName>
    </recommendedName>
</protein>
<evidence type="ECO:0000256" key="4">
    <source>
        <dbReference type="ARBA" id="ARBA00022692"/>
    </source>
</evidence>
<comment type="subcellular location">
    <subcellularLocation>
        <location evidence="1">Membrane</location>
    </subcellularLocation>
</comment>
<dbReference type="AlphaFoldDB" id="A0ABD1CHQ5"/>
<dbReference type="PANTHER" id="PTHR23063:SF2">
    <property type="entry name" value="GLYCEROL-3-PHOSPHATE ACYLTRANSFERASE 4, ISOFORM D-RELATED"/>
    <property type="match status" value="1"/>
</dbReference>
<keyword evidence="6" id="KW-0443">Lipid metabolism</keyword>
<keyword evidence="4 10" id="KW-0812">Transmembrane</keyword>
<feature type="transmembrane region" description="Helical" evidence="10">
    <location>
        <begin position="225"/>
        <end position="245"/>
    </location>
</feature>
<dbReference type="Pfam" id="PF01553">
    <property type="entry name" value="Acyltransferase"/>
    <property type="match status" value="1"/>
</dbReference>
<evidence type="ECO:0000256" key="3">
    <source>
        <dbReference type="ARBA" id="ARBA00022679"/>
    </source>
</evidence>
<feature type="domain" description="Phospholipid/glycerol acyltransferase" evidence="11">
    <location>
        <begin position="274"/>
        <end position="346"/>
    </location>
</feature>
<gene>
    <name evidence="12" type="ORF">pipiens_017237</name>
</gene>
<dbReference type="PANTHER" id="PTHR23063">
    <property type="entry name" value="PHOSPHOLIPID ACYLTRANSFERASE"/>
    <property type="match status" value="1"/>
</dbReference>
<comment type="similarity">
    <text evidence="2">Belongs to the 1-acyl-sn-glycerol-3-phosphate acyltransferase family.</text>
</comment>
<feature type="transmembrane region" description="Helical" evidence="10">
    <location>
        <begin position="200"/>
        <end position="219"/>
    </location>
</feature>
<sequence length="347" mass="38610">MEVLASVSSVLSMFALTPVISLMFFIIFLASIGKSLGVRRMYVSLLVKIFEYGRQNIESIRKQQFANLDTSDTDDGSTQAGKETADAGSEGDKPDCASKLNGNANKHLSNGDLANGGNSVISRVESLILLPDVDGTRSKSRESNHEEGQNDSLEFKLSNCLDYVKSGMEAIIEDEVTSRFEAEELKNWNLLTRTNRHYEFISLKLTIIWVFGFFIRYVILMPSRVFICFVGVMWLTLCTALVGCIPEGPTKRWMVKMVLIQCFGVLSSALSSVVNYHNLENRPLNGICVANHTSPIDVLMLMCDNCYSLIGQRHGGFLGVLQRALARASPHIWFERAEAKDRMAVAK</sequence>
<evidence type="ECO:0000256" key="7">
    <source>
        <dbReference type="ARBA" id="ARBA00023136"/>
    </source>
</evidence>
<comment type="caution">
    <text evidence="12">The sequence shown here is derived from an EMBL/GenBank/DDBJ whole genome shotgun (WGS) entry which is preliminary data.</text>
</comment>
<feature type="transmembrane region" description="Helical" evidence="10">
    <location>
        <begin position="12"/>
        <end position="32"/>
    </location>
</feature>
<keyword evidence="3" id="KW-0808">Transferase</keyword>
<dbReference type="GO" id="GO:0016020">
    <property type="term" value="C:membrane"/>
    <property type="evidence" value="ECO:0007669"/>
    <property type="project" value="UniProtKB-SubCell"/>
</dbReference>
<feature type="non-terminal residue" evidence="12">
    <location>
        <position position="347"/>
    </location>
</feature>
<dbReference type="Proteomes" id="UP001562425">
    <property type="component" value="Unassembled WGS sequence"/>
</dbReference>
<feature type="region of interest" description="Disordered" evidence="9">
    <location>
        <begin position="68"/>
        <end position="101"/>
    </location>
</feature>
<evidence type="ECO:0000313" key="13">
    <source>
        <dbReference type="Proteomes" id="UP001562425"/>
    </source>
</evidence>
<reference evidence="12 13" key="1">
    <citation type="submission" date="2024-05" db="EMBL/GenBank/DDBJ databases">
        <title>Culex pipiens pipiens assembly and annotation.</title>
        <authorList>
            <person name="Alout H."/>
            <person name="Durand T."/>
        </authorList>
    </citation>
    <scope>NUCLEOTIDE SEQUENCE [LARGE SCALE GENOMIC DNA]</scope>
    <source>
        <strain evidence="12">HA-2024</strain>
        <tissue evidence="12">Whole body</tissue>
    </source>
</reference>
<name>A0ABD1CHQ5_CULPP</name>
<evidence type="ECO:0000256" key="2">
    <source>
        <dbReference type="ARBA" id="ARBA00008655"/>
    </source>
</evidence>